<gene>
    <name evidence="9" type="ORF">D623_10015770</name>
</gene>
<evidence type="ECO:0000256" key="3">
    <source>
        <dbReference type="ARBA" id="ARBA00022448"/>
    </source>
</evidence>
<accession>S7MEA0</accession>
<dbReference type="InterPro" id="IPR052467">
    <property type="entry name" value="Sorting_nexin_PX-domain"/>
</dbReference>
<evidence type="ECO:0000313" key="9">
    <source>
        <dbReference type="EMBL" id="EPQ02006.1"/>
    </source>
</evidence>
<dbReference type="SUPFAM" id="SSF64268">
    <property type="entry name" value="PX domain"/>
    <property type="match status" value="1"/>
</dbReference>
<evidence type="ECO:0000256" key="5">
    <source>
        <dbReference type="ARBA" id="ARBA00023121"/>
    </source>
</evidence>
<evidence type="ECO:0000256" key="7">
    <source>
        <dbReference type="ARBA" id="ARBA00023329"/>
    </source>
</evidence>
<dbReference type="GO" id="GO:0030659">
    <property type="term" value="C:cytoplasmic vesicle membrane"/>
    <property type="evidence" value="ECO:0007669"/>
    <property type="project" value="UniProtKB-SubCell"/>
</dbReference>
<comment type="similarity">
    <text evidence="2">Belongs to the sorting nexin family.</text>
</comment>
<organism evidence="9 10">
    <name type="scientific">Myotis brandtii</name>
    <name type="common">Brandt's bat</name>
    <dbReference type="NCBI Taxonomy" id="109478"/>
    <lineage>
        <taxon>Eukaryota</taxon>
        <taxon>Metazoa</taxon>
        <taxon>Chordata</taxon>
        <taxon>Craniata</taxon>
        <taxon>Vertebrata</taxon>
        <taxon>Euteleostomi</taxon>
        <taxon>Mammalia</taxon>
        <taxon>Eutheria</taxon>
        <taxon>Laurasiatheria</taxon>
        <taxon>Chiroptera</taxon>
        <taxon>Yangochiroptera</taxon>
        <taxon>Vespertilionidae</taxon>
        <taxon>Myotis</taxon>
    </lineage>
</organism>
<dbReference type="GO" id="GO:0015031">
    <property type="term" value="P:protein transport"/>
    <property type="evidence" value="ECO:0007669"/>
    <property type="project" value="UniProtKB-KW"/>
</dbReference>
<dbReference type="AlphaFoldDB" id="S7MEA0"/>
<dbReference type="Gene3D" id="3.30.1520.10">
    <property type="entry name" value="Phox-like domain"/>
    <property type="match status" value="1"/>
</dbReference>
<evidence type="ECO:0000313" key="10">
    <source>
        <dbReference type="Proteomes" id="UP000052978"/>
    </source>
</evidence>
<keyword evidence="5" id="KW-0446">Lipid-binding</keyword>
<keyword evidence="10" id="KW-1185">Reference proteome</keyword>
<dbReference type="EMBL" id="KE161143">
    <property type="protein sequence ID" value="EPQ02006.1"/>
    <property type="molecule type" value="Genomic_DNA"/>
</dbReference>
<protein>
    <submittedName>
        <fullName evidence="9">Sorting nexin-24</fullName>
    </submittedName>
</protein>
<evidence type="ECO:0000259" key="8">
    <source>
        <dbReference type="Pfam" id="PF00787"/>
    </source>
</evidence>
<name>S7MEA0_MYOBR</name>
<proteinExistence type="inferred from homology"/>
<evidence type="ECO:0000256" key="2">
    <source>
        <dbReference type="ARBA" id="ARBA00010883"/>
    </source>
</evidence>
<dbReference type="Pfam" id="PF00787">
    <property type="entry name" value="PX"/>
    <property type="match status" value="1"/>
</dbReference>
<feature type="domain" description="PX" evidence="8">
    <location>
        <begin position="25"/>
        <end position="73"/>
    </location>
</feature>
<evidence type="ECO:0000256" key="1">
    <source>
        <dbReference type="ARBA" id="ARBA00004180"/>
    </source>
</evidence>
<dbReference type="Proteomes" id="UP000052978">
    <property type="component" value="Unassembled WGS sequence"/>
</dbReference>
<dbReference type="PANTHER" id="PTHR15813:SF10">
    <property type="entry name" value="SORTING NEXIN-24"/>
    <property type="match status" value="1"/>
</dbReference>
<reference evidence="9 10" key="1">
    <citation type="journal article" date="2013" name="Nat. Commun.">
        <title>Genome analysis reveals insights into physiology and longevity of the Brandt's bat Myotis brandtii.</title>
        <authorList>
            <person name="Seim I."/>
            <person name="Fang X."/>
            <person name="Xiong Z."/>
            <person name="Lobanov A.V."/>
            <person name="Huang Z."/>
            <person name="Ma S."/>
            <person name="Feng Y."/>
            <person name="Turanov A.A."/>
            <person name="Zhu Y."/>
            <person name="Lenz T.L."/>
            <person name="Gerashchenko M.V."/>
            <person name="Fan D."/>
            <person name="Hee Yim S."/>
            <person name="Yao X."/>
            <person name="Jordan D."/>
            <person name="Xiong Y."/>
            <person name="Ma Y."/>
            <person name="Lyapunov A.N."/>
            <person name="Chen G."/>
            <person name="Kulakova O.I."/>
            <person name="Sun Y."/>
            <person name="Lee S.G."/>
            <person name="Bronson R.T."/>
            <person name="Moskalev A.A."/>
            <person name="Sunyaev S.R."/>
            <person name="Zhang G."/>
            <person name="Krogh A."/>
            <person name="Wang J."/>
            <person name="Gladyshev V.N."/>
        </authorList>
    </citation>
    <scope>NUCLEOTIDE SEQUENCE [LARGE SCALE GENOMIC DNA]</scope>
</reference>
<sequence length="194" mass="22000">MNSDIFFQTVLARGRSASGRLKKCIKTPEIPSKHVRNWVPKVLEQRRQGLETYLQAVILENEELPKLFLDFLNIRHLPSLPKAESCGNVGKKRATRICSLYLCWLLLARTVRYINLETSRHSSLIPSKLVCSVFCLPSSPDADMPVLDLSSKLSHQPVLLFLRDPYVLPAASDFPNVVIEGVLHGIFYPHLQPR</sequence>
<evidence type="ECO:0000256" key="6">
    <source>
        <dbReference type="ARBA" id="ARBA00023136"/>
    </source>
</evidence>
<keyword evidence="7" id="KW-0968">Cytoplasmic vesicle</keyword>
<dbReference type="InterPro" id="IPR001683">
    <property type="entry name" value="PX_dom"/>
</dbReference>
<dbReference type="PANTHER" id="PTHR15813">
    <property type="entry name" value="SORTING NEXIN-22 AND 24"/>
    <property type="match status" value="1"/>
</dbReference>
<dbReference type="InterPro" id="IPR036871">
    <property type="entry name" value="PX_dom_sf"/>
</dbReference>
<comment type="subcellular location">
    <subcellularLocation>
        <location evidence="1">Cytoplasmic vesicle membrane</location>
        <topology evidence="1">Peripheral membrane protein</topology>
        <orientation evidence="1">Cytoplasmic side</orientation>
    </subcellularLocation>
</comment>
<dbReference type="GO" id="GO:1901981">
    <property type="term" value="F:phosphatidylinositol phosphate binding"/>
    <property type="evidence" value="ECO:0007669"/>
    <property type="project" value="TreeGrafter"/>
</dbReference>
<keyword evidence="3" id="KW-0813">Transport</keyword>
<keyword evidence="4" id="KW-0653">Protein transport</keyword>
<evidence type="ECO:0000256" key="4">
    <source>
        <dbReference type="ARBA" id="ARBA00022927"/>
    </source>
</evidence>
<keyword evidence="6" id="KW-0472">Membrane</keyword>